<organism evidence="2 3">
    <name type="scientific">Rhodoferax lithotrophicus</name>
    <dbReference type="NCBI Taxonomy" id="2798804"/>
    <lineage>
        <taxon>Bacteria</taxon>
        <taxon>Pseudomonadati</taxon>
        <taxon>Pseudomonadota</taxon>
        <taxon>Betaproteobacteria</taxon>
        <taxon>Burkholderiales</taxon>
        <taxon>Comamonadaceae</taxon>
        <taxon>Rhodoferax</taxon>
    </lineage>
</organism>
<proteinExistence type="predicted"/>
<keyword evidence="1" id="KW-1277">Toxin-antitoxin system</keyword>
<sequence>MLNFDNATKKATNLSLNAKVLEAAREMGMNLSQTVDTLLADEVKRRYWAKWNEDNKEAIAAYNERVATHGLPLAKYRTWGKSLGDGREEVKNGTL</sequence>
<evidence type="ECO:0000313" key="2">
    <source>
        <dbReference type="EMBL" id="BCO28725.1"/>
    </source>
</evidence>
<gene>
    <name evidence="2" type="ORF">MIZ03_3635</name>
</gene>
<name>A0ABN6D9T7_9BURK</name>
<keyword evidence="3" id="KW-1185">Reference proteome</keyword>
<dbReference type="EMBL" id="AP024238">
    <property type="protein sequence ID" value="BCO28725.1"/>
    <property type="molecule type" value="Genomic_DNA"/>
</dbReference>
<dbReference type="Proteomes" id="UP000824366">
    <property type="component" value="Chromosome"/>
</dbReference>
<evidence type="ECO:0000256" key="1">
    <source>
        <dbReference type="ARBA" id="ARBA00022649"/>
    </source>
</evidence>
<dbReference type="InterPro" id="IPR009956">
    <property type="entry name" value="Post-segregation_anti-tox_CcdA"/>
</dbReference>
<reference evidence="2 3" key="1">
    <citation type="journal article" date="2021" name="Microbiol. Spectr.">
        <title>A Single Bacterium Capable of Oxidation and Reduction of Iron at Circumneutral pH.</title>
        <authorList>
            <person name="Kato S."/>
            <person name="Ohkuma M."/>
        </authorList>
    </citation>
    <scope>NUCLEOTIDE SEQUENCE [LARGE SCALE GENOMIC DNA]</scope>
    <source>
        <strain evidence="2 3">MIZ03</strain>
    </source>
</reference>
<accession>A0ABN6D9T7</accession>
<evidence type="ECO:0008006" key="4">
    <source>
        <dbReference type="Google" id="ProtNLM"/>
    </source>
</evidence>
<dbReference type="RefSeq" id="WP_223904650.1">
    <property type="nucleotide sequence ID" value="NZ_AP024238.1"/>
</dbReference>
<dbReference type="Pfam" id="PF07362">
    <property type="entry name" value="CcdA"/>
    <property type="match status" value="1"/>
</dbReference>
<evidence type="ECO:0000313" key="3">
    <source>
        <dbReference type="Proteomes" id="UP000824366"/>
    </source>
</evidence>
<protein>
    <recommendedName>
        <fullName evidence="4">Post-segregation antitoxin CcdA</fullName>
    </recommendedName>
</protein>